<accession>A0A8H6IVH0</accession>
<gene>
    <name evidence="1" type="ORF">CMUS01_15670</name>
</gene>
<dbReference type="Proteomes" id="UP000639643">
    <property type="component" value="Unassembled WGS sequence"/>
</dbReference>
<dbReference type="GO" id="GO:0020037">
    <property type="term" value="F:heme binding"/>
    <property type="evidence" value="ECO:0007669"/>
    <property type="project" value="InterPro"/>
</dbReference>
<evidence type="ECO:0000313" key="2">
    <source>
        <dbReference type="Proteomes" id="UP000639643"/>
    </source>
</evidence>
<reference evidence="1" key="1">
    <citation type="journal article" date="2020" name="Phytopathology">
        <title>Genome Sequence Resources of Colletotrichum truncatum, C. plurivorum, C. musicola, and C. sojae: Four Species Pathogenic to Soybean (Glycine max).</title>
        <authorList>
            <person name="Rogerio F."/>
            <person name="Boufleur T.R."/>
            <person name="Ciampi-Guillardi M."/>
            <person name="Sukno S.A."/>
            <person name="Thon M.R."/>
            <person name="Massola Junior N.S."/>
            <person name="Baroncelli R."/>
        </authorList>
    </citation>
    <scope>NUCLEOTIDE SEQUENCE</scope>
    <source>
        <strain evidence="1">LFN0074</strain>
    </source>
</reference>
<dbReference type="OrthoDB" id="1470350at2759"/>
<dbReference type="Gene3D" id="1.10.630.10">
    <property type="entry name" value="Cytochrome P450"/>
    <property type="match status" value="1"/>
</dbReference>
<dbReference type="AlphaFoldDB" id="A0A8H6IVH0"/>
<evidence type="ECO:0000313" key="1">
    <source>
        <dbReference type="EMBL" id="KAF6798912.1"/>
    </source>
</evidence>
<keyword evidence="2" id="KW-1185">Reference proteome</keyword>
<dbReference type="PANTHER" id="PTHR47582">
    <property type="entry name" value="P450, PUTATIVE (EUROFUNG)-RELATED"/>
    <property type="match status" value="1"/>
</dbReference>
<dbReference type="InterPro" id="IPR036396">
    <property type="entry name" value="Cyt_P450_sf"/>
</dbReference>
<feature type="non-terminal residue" evidence="1">
    <location>
        <position position="171"/>
    </location>
</feature>
<dbReference type="GO" id="GO:0005506">
    <property type="term" value="F:iron ion binding"/>
    <property type="evidence" value="ECO:0007669"/>
    <property type="project" value="InterPro"/>
</dbReference>
<sequence length="171" mass="18301">MTTTNVSGFAATAAATLLQRVTSGSSISLTATTLAVVFALLVVIDKLVSAPVDPREPPVLKGNLPIIGHLIGVRSQYPGIYERFAKNTKLPICTIPLLNKKMYLINTAPLAQSAMRNKTLEFGARIEEIGQAMGVDPAITKRLVRENAVEEISRITVAALSGDNLYNLNIA</sequence>
<dbReference type="PANTHER" id="PTHR47582:SF1">
    <property type="entry name" value="P450, PUTATIVE (EUROFUNG)-RELATED"/>
    <property type="match status" value="1"/>
</dbReference>
<organism evidence="1 2">
    <name type="scientific">Colletotrichum musicola</name>
    <dbReference type="NCBI Taxonomy" id="2175873"/>
    <lineage>
        <taxon>Eukaryota</taxon>
        <taxon>Fungi</taxon>
        <taxon>Dikarya</taxon>
        <taxon>Ascomycota</taxon>
        <taxon>Pezizomycotina</taxon>
        <taxon>Sordariomycetes</taxon>
        <taxon>Hypocreomycetidae</taxon>
        <taxon>Glomerellales</taxon>
        <taxon>Glomerellaceae</taxon>
        <taxon>Colletotrichum</taxon>
        <taxon>Colletotrichum orchidearum species complex</taxon>
    </lineage>
</organism>
<protein>
    <submittedName>
        <fullName evidence="1">Prostacyclin synthase</fullName>
    </submittedName>
</protein>
<proteinExistence type="predicted"/>
<dbReference type="GO" id="GO:0016705">
    <property type="term" value="F:oxidoreductase activity, acting on paired donors, with incorporation or reduction of molecular oxygen"/>
    <property type="evidence" value="ECO:0007669"/>
    <property type="project" value="InterPro"/>
</dbReference>
<name>A0A8H6IVH0_9PEZI</name>
<comment type="caution">
    <text evidence="1">The sequence shown here is derived from an EMBL/GenBank/DDBJ whole genome shotgun (WGS) entry which is preliminary data.</text>
</comment>
<dbReference type="EMBL" id="WIGM01001383">
    <property type="protein sequence ID" value="KAF6798912.1"/>
    <property type="molecule type" value="Genomic_DNA"/>
</dbReference>
<dbReference type="GO" id="GO:0004497">
    <property type="term" value="F:monooxygenase activity"/>
    <property type="evidence" value="ECO:0007669"/>
    <property type="project" value="InterPro"/>
</dbReference>
<dbReference type="InterPro" id="IPR053007">
    <property type="entry name" value="CYP450_monoxygenase_sec-met"/>
</dbReference>